<reference evidence="2 3" key="1">
    <citation type="submission" date="2020-08" db="EMBL/GenBank/DDBJ databases">
        <title>A Genomic Blueprint of the Chicken Gut Microbiome.</title>
        <authorList>
            <person name="Gilroy R."/>
            <person name="Ravi A."/>
            <person name="Getino M."/>
            <person name="Pursley I."/>
            <person name="Horton D.L."/>
            <person name="Alikhan N.-F."/>
            <person name="Baker D."/>
            <person name="Gharbi K."/>
            <person name="Hall N."/>
            <person name="Watson M."/>
            <person name="Adriaenssens E.M."/>
            <person name="Foster-Nyarko E."/>
            <person name="Jarju S."/>
            <person name="Secka A."/>
            <person name="Antonio M."/>
            <person name="Oren A."/>
            <person name="Chaudhuri R."/>
            <person name="La Ragione R.M."/>
            <person name="Hildebrand F."/>
            <person name="Pallen M.J."/>
        </authorList>
    </citation>
    <scope>NUCLEOTIDE SEQUENCE [LARGE SCALE GENOMIC DNA]</scope>
    <source>
        <strain evidence="2 3">Sa1YVA6</strain>
    </source>
</reference>
<accession>A0ABR8XKP6</accession>
<organism evidence="2 3">
    <name type="scientific">Solibacillus merdavium</name>
    <dbReference type="NCBI Taxonomy" id="2762218"/>
    <lineage>
        <taxon>Bacteria</taxon>
        <taxon>Bacillati</taxon>
        <taxon>Bacillota</taxon>
        <taxon>Bacilli</taxon>
        <taxon>Bacillales</taxon>
        <taxon>Caryophanaceae</taxon>
        <taxon>Solibacillus</taxon>
    </lineage>
</organism>
<feature type="signal peptide" evidence="1">
    <location>
        <begin position="1"/>
        <end position="21"/>
    </location>
</feature>
<keyword evidence="1" id="KW-0732">Signal</keyword>
<proteinExistence type="predicted"/>
<feature type="chain" id="PRO_5045361567" description="Lipoprotein" evidence="1">
    <location>
        <begin position="22"/>
        <end position="181"/>
    </location>
</feature>
<keyword evidence="3" id="KW-1185">Reference proteome</keyword>
<sequence length="181" mass="20675">MKRILLLFLLCLSLLGCSNEAETSEDILSSAAEFNLQQAFNLKEEQSVTMFVEVYENGQFIDDREFYFGNNFKGNGSVQFSMFRPDNAAEVFLIGAIQDKNHAVSKKMLIDLTEWGVIFKEAENKVVTKQGQYRLGMFGSLSEEDSTTYTEPLKLTVEEKKDFVEAYERFPIVYVVVVEVN</sequence>
<evidence type="ECO:0000313" key="3">
    <source>
        <dbReference type="Proteomes" id="UP000600565"/>
    </source>
</evidence>
<dbReference type="Proteomes" id="UP000600565">
    <property type="component" value="Unassembled WGS sequence"/>
</dbReference>
<dbReference type="PROSITE" id="PS51257">
    <property type="entry name" value="PROKAR_LIPOPROTEIN"/>
    <property type="match status" value="1"/>
</dbReference>
<gene>
    <name evidence="2" type="ORF">H9632_05405</name>
</gene>
<evidence type="ECO:0000313" key="2">
    <source>
        <dbReference type="EMBL" id="MBD8032497.1"/>
    </source>
</evidence>
<comment type="caution">
    <text evidence="2">The sequence shown here is derived from an EMBL/GenBank/DDBJ whole genome shotgun (WGS) entry which is preliminary data.</text>
</comment>
<protein>
    <recommendedName>
        <fullName evidence="4">Lipoprotein</fullName>
    </recommendedName>
</protein>
<evidence type="ECO:0000256" key="1">
    <source>
        <dbReference type="SAM" id="SignalP"/>
    </source>
</evidence>
<dbReference type="RefSeq" id="WP_191703091.1">
    <property type="nucleotide sequence ID" value="NZ_JACSPW010000003.1"/>
</dbReference>
<name>A0ABR8XKP6_9BACL</name>
<evidence type="ECO:0008006" key="4">
    <source>
        <dbReference type="Google" id="ProtNLM"/>
    </source>
</evidence>
<dbReference type="EMBL" id="JACSPW010000003">
    <property type="protein sequence ID" value="MBD8032497.1"/>
    <property type="molecule type" value="Genomic_DNA"/>
</dbReference>